<evidence type="ECO:0000313" key="2">
    <source>
        <dbReference type="EMBL" id="OGG04914.1"/>
    </source>
</evidence>
<evidence type="ECO:0008006" key="4">
    <source>
        <dbReference type="Google" id="ProtNLM"/>
    </source>
</evidence>
<keyword evidence="1" id="KW-0812">Transmembrane</keyword>
<dbReference type="PANTHER" id="PTHR40763">
    <property type="entry name" value="MEMBRANE PROTEIN-RELATED"/>
    <property type="match status" value="1"/>
</dbReference>
<keyword evidence="1" id="KW-0472">Membrane</keyword>
<accession>A0A1F5YXV5</accession>
<dbReference type="PANTHER" id="PTHR40763:SF5">
    <property type="entry name" value="MEMBRANE PROTEIN"/>
    <property type="match status" value="1"/>
</dbReference>
<comment type="caution">
    <text evidence="2">The sequence shown here is derived from an EMBL/GenBank/DDBJ whole genome shotgun (WGS) entry which is preliminary data.</text>
</comment>
<dbReference type="EMBL" id="MFJD01000001">
    <property type="protein sequence ID" value="OGG04914.1"/>
    <property type="molecule type" value="Genomic_DNA"/>
</dbReference>
<evidence type="ECO:0000313" key="3">
    <source>
        <dbReference type="Proteomes" id="UP000178448"/>
    </source>
</evidence>
<dbReference type="STRING" id="1798374.A2Z33_06470"/>
<dbReference type="Proteomes" id="UP000178448">
    <property type="component" value="Unassembled WGS sequence"/>
</dbReference>
<feature type="transmembrane region" description="Helical" evidence="1">
    <location>
        <begin position="6"/>
        <end position="39"/>
    </location>
</feature>
<dbReference type="AlphaFoldDB" id="A0A1F5YXV5"/>
<gene>
    <name evidence="2" type="ORF">A2Z33_06470</name>
</gene>
<keyword evidence="1" id="KW-1133">Transmembrane helix</keyword>
<proteinExistence type="predicted"/>
<evidence type="ECO:0000256" key="1">
    <source>
        <dbReference type="SAM" id="Phobius"/>
    </source>
</evidence>
<sequence length="168" mass="18012">MKSMRFITGLFIILLGLSFLFDFPFLKILLALLIIWLGIKVLSGDDKPIAEKIDTSVIREDSTRSVHVFSGFSRKLESEAFRGGEIVTVLGGGDLDLTGVKAGTKTVEISVVAVLGSIKVRIPKDWSVSSEGVGILGGFENETVPPAKRIIQLRIKGAAVLGGVTITN</sequence>
<name>A0A1F5YXV5_9BACT</name>
<reference evidence="2 3" key="1">
    <citation type="journal article" date="2016" name="Nat. Commun.">
        <title>Thousands of microbial genomes shed light on interconnected biogeochemical processes in an aquifer system.</title>
        <authorList>
            <person name="Anantharaman K."/>
            <person name="Brown C.T."/>
            <person name="Hug L.A."/>
            <person name="Sharon I."/>
            <person name="Castelle C.J."/>
            <person name="Probst A.J."/>
            <person name="Thomas B.C."/>
            <person name="Singh A."/>
            <person name="Wilkins M.J."/>
            <person name="Karaoz U."/>
            <person name="Brodie E.L."/>
            <person name="Williams K.H."/>
            <person name="Hubbard S.S."/>
            <person name="Banfield J.F."/>
        </authorList>
    </citation>
    <scope>NUCLEOTIDE SEQUENCE [LARGE SCALE GENOMIC DNA]</scope>
</reference>
<organism evidence="2 3">
    <name type="scientific">Candidatus Gottesmanbacteria bacterium RBG_16_52_11</name>
    <dbReference type="NCBI Taxonomy" id="1798374"/>
    <lineage>
        <taxon>Bacteria</taxon>
        <taxon>Candidatus Gottesmaniibacteriota</taxon>
    </lineage>
</organism>
<protein>
    <recommendedName>
        <fullName evidence="4">Cell wall-active antibiotics response LiaF-like C-terminal domain-containing protein</fullName>
    </recommendedName>
</protein>